<dbReference type="InterPro" id="IPR006676">
    <property type="entry name" value="tRNA_splic"/>
</dbReference>
<evidence type="ECO:0000256" key="3">
    <source>
        <dbReference type="ARBA" id="ARBA00023239"/>
    </source>
</evidence>
<evidence type="ECO:0000256" key="5">
    <source>
        <dbReference type="PIRSR" id="PIRSR011789-1"/>
    </source>
</evidence>
<feature type="active site" evidence="5">
    <location>
        <position position="362"/>
    </location>
</feature>
<feature type="region of interest" description="Disordered" evidence="6">
    <location>
        <begin position="168"/>
        <end position="203"/>
    </location>
</feature>
<proteinExistence type="inferred from homology"/>
<dbReference type="EMBL" id="KQ085899">
    <property type="protein sequence ID" value="KLO17966.1"/>
    <property type="molecule type" value="Genomic_DNA"/>
</dbReference>
<feature type="active site" evidence="5">
    <location>
        <position position="315"/>
    </location>
</feature>
<evidence type="ECO:0000256" key="4">
    <source>
        <dbReference type="PIRNR" id="PIRNR011789"/>
    </source>
</evidence>
<dbReference type="InterPro" id="IPR011856">
    <property type="entry name" value="tRNA_endonuc-like_dom_sf"/>
</dbReference>
<evidence type="ECO:0000259" key="7">
    <source>
        <dbReference type="Pfam" id="PF01974"/>
    </source>
</evidence>
<feature type="region of interest" description="Disordered" evidence="6">
    <location>
        <begin position="1"/>
        <end position="20"/>
    </location>
</feature>
<comment type="similarity">
    <text evidence="1 4">Belongs to the tRNA-intron endonuclease family.</text>
</comment>
<dbReference type="FunFam" id="3.40.1350.10:FF:000007">
    <property type="entry name" value="tRNA-splicing endonuclease subunit Sen2"/>
    <property type="match status" value="1"/>
</dbReference>
<feature type="active site" evidence="5">
    <location>
        <position position="307"/>
    </location>
</feature>
<dbReference type="InterPro" id="IPR036167">
    <property type="entry name" value="tRNA_intron_Endo_cat-like_sf"/>
</dbReference>
<dbReference type="Proteomes" id="UP000053477">
    <property type="component" value="Unassembled WGS sequence"/>
</dbReference>
<dbReference type="Gene3D" id="3.40.1350.10">
    <property type="match status" value="1"/>
</dbReference>
<name>A0A0H2SLM1_9AGAM</name>
<dbReference type="GO" id="GO:0000214">
    <property type="term" value="C:tRNA-intron endonuclease complex"/>
    <property type="evidence" value="ECO:0007669"/>
    <property type="project" value="UniProtKB-UniRule"/>
</dbReference>
<feature type="compositionally biased region" description="Basic residues" evidence="6">
    <location>
        <begin position="1"/>
        <end position="16"/>
    </location>
</feature>
<dbReference type="GO" id="GO:0000213">
    <property type="term" value="F:tRNA-intron lyase activity"/>
    <property type="evidence" value="ECO:0007669"/>
    <property type="project" value="UniProtKB-UniRule"/>
</dbReference>
<dbReference type="FunCoup" id="A0A0H2SLM1">
    <property type="interactions" value="27"/>
</dbReference>
<dbReference type="NCBIfam" id="TIGR00324">
    <property type="entry name" value="endA"/>
    <property type="match status" value="1"/>
</dbReference>
<dbReference type="STRING" id="27342.A0A0H2SLM1"/>
<reference evidence="8 9" key="1">
    <citation type="submission" date="2015-04" db="EMBL/GenBank/DDBJ databases">
        <title>Complete genome sequence of Schizopora paradoxa KUC8140, a cosmopolitan wood degrader in East Asia.</title>
        <authorList>
            <consortium name="DOE Joint Genome Institute"/>
            <person name="Min B."/>
            <person name="Park H."/>
            <person name="Jang Y."/>
            <person name="Kim J.-J."/>
            <person name="Kim K.H."/>
            <person name="Pangilinan J."/>
            <person name="Lipzen A."/>
            <person name="Riley R."/>
            <person name="Grigoriev I.V."/>
            <person name="Spatafora J.W."/>
            <person name="Choi I.-G."/>
        </authorList>
    </citation>
    <scope>NUCLEOTIDE SEQUENCE [LARGE SCALE GENOMIC DNA]</scope>
    <source>
        <strain evidence="8 9">KUC8140</strain>
    </source>
</reference>
<evidence type="ECO:0000313" key="9">
    <source>
        <dbReference type="Proteomes" id="UP000053477"/>
    </source>
</evidence>
<keyword evidence="9" id="KW-1185">Reference proteome</keyword>
<dbReference type="InParanoid" id="A0A0H2SLM1"/>
<dbReference type="PANTHER" id="PTHR21227">
    <property type="entry name" value="TRNA-SPLICING ENDONUCLEASE SUBUNIT SEN2"/>
    <property type="match status" value="1"/>
</dbReference>
<dbReference type="InterPro" id="IPR016589">
    <property type="entry name" value="tRNA_splic_SEN2"/>
</dbReference>
<organism evidence="8 9">
    <name type="scientific">Schizopora paradoxa</name>
    <dbReference type="NCBI Taxonomy" id="27342"/>
    <lineage>
        <taxon>Eukaryota</taxon>
        <taxon>Fungi</taxon>
        <taxon>Dikarya</taxon>
        <taxon>Basidiomycota</taxon>
        <taxon>Agaricomycotina</taxon>
        <taxon>Agaricomycetes</taxon>
        <taxon>Hymenochaetales</taxon>
        <taxon>Schizoporaceae</taxon>
        <taxon>Schizopora</taxon>
    </lineage>
</organism>
<comment type="function">
    <text evidence="4">Constitutes one of the two catalytic subunit of the tRNA-splicing endonuclease complex, a complex responsible for identification and cleavage of the splice sites in pre-tRNA. It cleaves pre-tRNA at the 5'- and 3'-splice sites to release the intron. The products are an intron and two tRNA half-molecules bearing 2',3'-cyclic phosphate and 5'-OH termini. There are no conserved sequences at the splice sites, but the intron is invariably located at the same site in the gene, placing the splice sites an invariant distance from the constant structural features of the tRNA body.</text>
</comment>
<accession>A0A0H2SLM1</accession>
<dbReference type="CDD" id="cd22363">
    <property type="entry name" value="tRNA-intron_lyase_C"/>
    <property type="match status" value="1"/>
</dbReference>
<keyword evidence="2 4" id="KW-0819">tRNA processing</keyword>
<evidence type="ECO:0000256" key="2">
    <source>
        <dbReference type="ARBA" id="ARBA00022694"/>
    </source>
</evidence>
<dbReference type="OrthoDB" id="10249562at2759"/>
<dbReference type="InterPro" id="IPR006677">
    <property type="entry name" value="tRNA_intron_Endonuc_cat-like"/>
</dbReference>
<dbReference type="AlphaFoldDB" id="A0A0H2SLM1"/>
<sequence length="408" mass="46701">MSRHGRKGGGAKKGGNRRNENNITYACPLPILLEPTGYKSTKALLGLFGYSSNRIVHPHVEGIFDHASHSVWVKKSDQAMLLWKRGFFGKGNLSRSEPSWLNRQIHQREMQRKGGMTAEEITAKRRELRNQFKLDRARAIAQAAEEAEAAFAERGIIVTETSVVIPSGATWKPSSTPKDRAVEESSEPSLNVTEPIEAEPEEEEEEIKDVEHLQLTLQEAFFLIWTMDCLTVLDSLTNEPLSLQQIWNQFQNSHLPATTFDRTLLQASIPNRFDNPFLINYYVYHHYRSLGWVVKGGIKFCVDYLLYKRGPVFQHAEFAIVVCPVYEDPKDRDSSPFALQNVDPFTWSWLSTINRVNTQVLKTLILCYVTIPALERVQMPSLESPSCLTYYQVRDVIVRRFIPARMRD</sequence>
<evidence type="ECO:0000256" key="6">
    <source>
        <dbReference type="SAM" id="MobiDB-lite"/>
    </source>
</evidence>
<keyword evidence="3 4" id="KW-0456">Lyase</keyword>
<dbReference type="PIRSF" id="PIRSF011789">
    <property type="entry name" value="tRNA_splic_SEN2"/>
    <property type="match status" value="1"/>
</dbReference>
<gene>
    <name evidence="8" type="ORF">SCHPADRAFT_845767</name>
</gene>
<protein>
    <recommendedName>
        <fullName evidence="4">tRNA-splicing endonuclease subunit Sen2</fullName>
        <ecNumber evidence="4">4.6.1.16</ecNumber>
    </recommendedName>
</protein>
<feature type="domain" description="tRNA intron endonuclease catalytic" evidence="7">
    <location>
        <begin position="277"/>
        <end position="369"/>
    </location>
</feature>
<dbReference type="GO" id="GO:0005737">
    <property type="term" value="C:cytoplasm"/>
    <property type="evidence" value="ECO:0007669"/>
    <property type="project" value="TreeGrafter"/>
</dbReference>
<dbReference type="GO" id="GO:0000379">
    <property type="term" value="P:tRNA-type intron splice site recognition and cleavage"/>
    <property type="evidence" value="ECO:0007669"/>
    <property type="project" value="TreeGrafter"/>
</dbReference>
<dbReference type="GO" id="GO:0003676">
    <property type="term" value="F:nucleic acid binding"/>
    <property type="evidence" value="ECO:0007669"/>
    <property type="project" value="InterPro"/>
</dbReference>
<evidence type="ECO:0000313" key="8">
    <source>
        <dbReference type="EMBL" id="KLO17966.1"/>
    </source>
</evidence>
<dbReference type="EC" id="4.6.1.16" evidence="4"/>
<evidence type="ECO:0000256" key="1">
    <source>
        <dbReference type="ARBA" id="ARBA00008078"/>
    </source>
</evidence>
<dbReference type="SUPFAM" id="SSF53032">
    <property type="entry name" value="tRNA-intron endonuclease catalytic domain-like"/>
    <property type="match status" value="1"/>
</dbReference>
<dbReference type="Pfam" id="PF01974">
    <property type="entry name" value="tRNA_int_endo"/>
    <property type="match status" value="1"/>
</dbReference>
<dbReference type="PANTHER" id="PTHR21227:SF0">
    <property type="entry name" value="TRNA-SPLICING ENDONUCLEASE SUBUNIT SEN2"/>
    <property type="match status" value="1"/>
</dbReference>